<evidence type="ECO:0000313" key="2">
    <source>
        <dbReference type="EMBL" id="CAD7678462.1"/>
    </source>
</evidence>
<protein>
    <submittedName>
        <fullName evidence="2">(raccoon dog) hypothetical protein</fullName>
    </submittedName>
</protein>
<dbReference type="AlphaFoldDB" id="A0A811YVS0"/>
<dbReference type="Proteomes" id="UP000645828">
    <property type="component" value="Unassembled WGS sequence"/>
</dbReference>
<proteinExistence type="predicted"/>
<organism evidence="2 3">
    <name type="scientific">Nyctereutes procyonoides</name>
    <name type="common">Raccoon dog</name>
    <name type="synonym">Canis procyonoides</name>
    <dbReference type="NCBI Taxonomy" id="34880"/>
    <lineage>
        <taxon>Eukaryota</taxon>
        <taxon>Metazoa</taxon>
        <taxon>Chordata</taxon>
        <taxon>Craniata</taxon>
        <taxon>Vertebrata</taxon>
        <taxon>Euteleostomi</taxon>
        <taxon>Mammalia</taxon>
        <taxon>Eutheria</taxon>
        <taxon>Laurasiatheria</taxon>
        <taxon>Carnivora</taxon>
        <taxon>Caniformia</taxon>
        <taxon>Canidae</taxon>
        <taxon>Nyctereutes</taxon>
    </lineage>
</organism>
<evidence type="ECO:0000313" key="3">
    <source>
        <dbReference type="Proteomes" id="UP000645828"/>
    </source>
</evidence>
<name>A0A811YVS0_NYCPR</name>
<gene>
    <name evidence="2" type="ORF">NYPRO_LOCUS11260</name>
</gene>
<dbReference type="EMBL" id="CAJHUB010000681">
    <property type="protein sequence ID" value="CAD7678462.1"/>
    <property type="molecule type" value="Genomic_DNA"/>
</dbReference>
<sequence>MLRSGFHLPGVRGRSLEGRAGCWKLQKLGTGGTCQLDPSRSGAFAKLKAVVCQTRPDPRSPAAGPNLESCGGRGRAPRPSRKGSRIYRRCVTNATVHPELVLSPSSQAAHPSILFLSQCQLTLSPRTVAQDRDFRVTVDTFLSLTWTVSGSVPPGSSRNFFSCQVHPDVPPSASKYNSPPRPLCALRLHEKLALPPHPTVTGFMVRLPVQQS</sequence>
<feature type="region of interest" description="Disordered" evidence="1">
    <location>
        <begin position="55"/>
        <end position="83"/>
    </location>
</feature>
<accession>A0A811YVS0</accession>
<reference evidence="2" key="1">
    <citation type="submission" date="2020-12" db="EMBL/GenBank/DDBJ databases">
        <authorList>
            <consortium name="Molecular Ecology Group"/>
        </authorList>
    </citation>
    <scope>NUCLEOTIDE SEQUENCE</scope>
    <source>
        <strain evidence="2">TBG_1078</strain>
    </source>
</reference>
<keyword evidence="3" id="KW-1185">Reference proteome</keyword>
<evidence type="ECO:0000256" key="1">
    <source>
        <dbReference type="SAM" id="MobiDB-lite"/>
    </source>
</evidence>
<comment type="caution">
    <text evidence="2">The sequence shown here is derived from an EMBL/GenBank/DDBJ whole genome shotgun (WGS) entry which is preliminary data.</text>
</comment>